<evidence type="ECO:0000256" key="5">
    <source>
        <dbReference type="ARBA" id="ARBA00023002"/>
    </source>
</evidence>
<dbReference type="EMBL" id="CCSF01000001">
    <property type="protein sequence ID" value="CDZ93528.1"/>
    <property type="molecule type" value="Genomic_DNA"/>
</dbReference>
<dbReference type="GO" id="GO:0050661">
    <property type="term" value="F:NADP binding"/>
    <property type="evidence" value="ECO:0007669"/>
    <property type="project" value="InterPro"/>
</dbReference>
<reference evidence="7 8" key="1">
    <citation type="submission" date="2014-07" db="EMBL/GenBank/DDBJ databases">
        <authorList>
            <person name="Urmite Genomes Urmite Genomes"/>
        </authorList>
    </citation>
    <scope>NUCLEOTIDE SEQUENCE [LARGE SCALE GENOMIC DNA]</scope>
    <source>
        <strain evidence="7 8">20_BN</strain>
    </source>
</reference>
<dbReference type="OrthoDB" id="8523426at2"/>
<keyword evidence="2" id="KW-0285">Flavoprotein</keyword>
<dbReference type="GO" id="GO:0010181">
    <property type="term" value="F:FMN binding"/>
    <property type="evidence" value="ECO:0007669"/>
    <property type="project" value="InterPro"/>
</dbReference>
<evidence type="ECO:0000313" key="7">
    <source>
        <dbReference type="EMBL" id="CDZ93528.1"/>
    </source>
</evidence>
<organism evidence="7 8">
    <name type="scientific">Pseudomonas saudiphocaensis</name>
    <dbReference type="NCBI Taxonomy" id="1499686"/>
    <lineage>
        <taxon>Bacteria</taxon>
        <taxon>Pseudomonadati</taxon>
        <taxon>Pseudomonadota</taxon>
        <taxon>Gammaproteobacteria</taxon>
        <taxon>Pseudomonadales</taxon>
        <taxon>Pseudomonadaceae</taxon>
        <taxon>Pseudomonas</taxon>
    </lineage>
</organism>
<name>A0A078LLS4_9PSED</name>
<accession>A0A078LLS4</accession>
<evidence type="ECO:0000259" key="6">
    <source>
        <dbReference type="Pfam" id="PF00724"/>
    </source>
</evidence>
<feature type="domain" description="NADH:flavin oxidoreductase/NADH oxidase N-terminal" evidence="6">
    <location>
        <begin position="3"/>
        <end position="341"/>
    </location>
</feature>
<comment type="cofactor">
    <cofactor evidence="1">
        <name>FMN</name>
        <dbReference type="ChEBI" id="CHEBI:58210"/>
    </cofactor>
</comment>
<keyword evidence="3" id="KW-0288">FMN</keyword>
<gene>
    <name evidence="7" type="ORF">BN1079_00820</name>
</gene>
<proteinExistence type="predicted"/>
<dbReference type="SUPFAM" id="SSF51395">
    <property type="entry name" value="FMN-linked oxidoreductases"/>
    <property type="match status" value="1"/>
</dbReference>
<sequence length="369" mass="40258">MTQLFQPLSLRQLTLPNRIAVSPMCQYSARDGMANDWHLVHLGSRAVGGAGLVIIEATAVTAKGRISPEDLGLWKDEQIEPLRRITRFIEAQGSVAGIQLAHAGRKASTWQPWLGKHGSVPISEGGWTPVGPSSIAFDPQHAIPEMLDESAIGVVVEAFVRAAERALAAGFKVAEVHAAHGYLLHQFLSPISNQRQDAYGGSFENRIRLLLEVTGAVRGVWPDELPLFVRLSATDWVEDGWNSDETVELARRLKALGVDLIDVSSGGTAANAEIPVGPGYQTQFAERVRREAEIATGTVGMITEAVQAEHILRTGQADLILLARELLRDPYWPMHAAEDLRETSFAWPPQYVRAAHRDTPLRSASGIPD</sequence>
<dbReference type="InterPro" id="IPR013785">
    <property type="entry name" value="Aldolase_TIM"/>
</dbReference>
<dbReference type="AlphaFoldDB" id="A0A078LLS4"/>
<keyword evidence="4" id="KW-0521">NADP</keyword>
<dbReference type="HOGENOM" id="CLU_012153_2_0_6"/>
<dbReference type="STRING" id="1499686.BN1079_00820"/>
<dbReference type="eggNOG" id="COG1902">
    <property type="taxonomic scope" value="Bacteria"/>
</dbReference>
<dbReference type="Pfam" id="PF00724">
    <property type="entry name" value="Oxidored_FMN"/>
    <property type="match status" value="1"/>
</dbReference>
<dbReference type="PANTHER" id="PTHR43303:SF4">
    <property type="entry name" value="NADPH DEHYDROGENASE C23G7.10C-RELATED"/>
    <property type="match status" value="1"/>
</dbReference>
<keyword evidence="5" id="KW-0560">Oxidoreductase</keyword>
<evidence type="ECO:0000256" key="1">
    <source>
        <dbReference type="ARBA" id="ARBA00001917"/>
    </source>
</evidence>
<dbReference type="InterPro" id="IPR044152">
    <property type="entry name" value="YqjM-like"/>
</dbReference>
<evidence type="ECO:0000256" key="3">
    <source>
        <dbReference type="ARBA" id="ARBA00022643"/>
    </source>
</evidence>
<dbReference type="InterPro" id="IPR001155">
    <property type="entry name" value="OxRdtase_FMN_N"/>
</dbReference>
<dbReference type="PANTHER" id="PTHR43303">
    <property type="entry name" value="NADPH DEHYDROGENASE C23G7.10C-RELATED"/>
    <property type="match status" value="1"/>
</dbReference>
<keyword evidence="8" id="KW-1185">Reference proteome</keyword>
<evidence type="ECO:0000256" key="2">
    <source>
        <dbReference type="ARBA" id="ARBA00022630"/>
    </source>
</evidence>
<protein>
    <submittedName>
        <fullName evidence="7">FMN oxidoreductase</fullName>
    </submittedName>
</protein>
<evidence type="ECO:0000313" key="8">
    <source>
        <dbReference type="Proteomes" id="UP000053902"/>
    </source>
</evidence>
<dbReference type="CDD" id="cd02932">
    <property type="entry name" value="OYE_YqiM_FMN"/>
    <property type="match status" value="1"/>
</dbReference>
<evidence type="ECO:0000256" key="4">
    <source>
        <dbReference type="ARBA" id="ARBA00022857"/>
    </source>
</evidence>
<dbReference type="Gene3D" id="3.20.20.70">
    <property type="entry name" value="Aldolase class I"/>
    <property type="match status" value="1"/>
</dbReference>
<dbReference type="Proteomes" id="UP000053902">
    <property type="component" value="Unassembled WGS sequence"/>
</dbReference>
<dbReference type="RefSeq" id="WP_037022490.1">
    <property type="nucleotide sequence ID" value="NZ_CCSF01000001.1"/>
</dbReference>
<dbReference type="GO" id="GO:0003959">
    <property type="term" value="F:NADPH dehydrogenase activity"/>
    <property type="evidence" value="ECO:0007669"/>
    <property type="project" value="InterPro"/>
</dbReference>